<keyword evidence="1" id="KW-0732">Signal</keyword>
<evidence type="ECO:0000256" key="1">
    <source>
        <dbReference type="SAM" id="SignalP"/>
    </source>
</evidence>
<evidence type="ECO:0000313" key="2">
    <source>
        <dbReference type="EMBL" id="OKA19437.1"/>
    </source>
</evidence>
<dbReference type="AlphaFoldDB" id="A0A853ZRX8"/>
<dbReference type="Proteomes" id="UP000185990">
    <property type="component" value="Unassembled WGS sequence"/>
</dbReference>
<protein>
    <recommendedName>
        <fullName evidence="4">DUF1120 domain-containing protein</fullName>
    </recommendedName>
</protein>
<dbReference type="Pfam" id="PF06551">
    <property type="entry name" value="DUF1120"/>
    <property type="match status" value="1"/>
</dbReference>
<reference evidence="2 3" key="1">
    <citation type="submission" date="2016-11" db="EMBL/GenBank/DDBJ databases">
        <title>Draft genome of Pseudomonas versuta A4R1.12.</title>
        <authorList>
            <person name="See-Too W.-S."/>
        </authorList>
    </citation>
    <scope>NUCLEOTIDE SEQUENCE [LARGE SCALE GENOMIC DNA]</scope>
    <source>
        <strain evidence="2 3">A4R1.12</strain>
    </source>
</reference>
<feature type="chain" id="PRO_5032672477" description="DUF1120 domain-containing protein" evidence="1">
    <location>
        <begin position="22"/>
        <end position="212"/>
    </location>
</feature>
<dbReference type="EMBL" id="MPJD01000029">
    <property type="protein sequence ID" value="OKA19437.1"/>
    <property type="molecule type" value="Genomic_DNA"/>
</dbReference>
<evidence type="ECO:0008006" key="4">
    <source>
        <dbReference type="Google" id="ProtNLM"/>
    </source>
</evidence>
<evidence type="ECO:0000313" key="3">
    <source>
        <dbReference type="Proteomes" id="UP000185990"/>
    </source>
</evidence>
<accession>A0A853ZRX8</accession>
<comment type="caution">
    <text evidence="2">The sequence shown here is derived from an EMBL/GenBank/DDBJ whole genome shotgun (WGS) entry which is preliminary data.</text>
</comment>
<name>A0A853ZRX8_9PSED</name>
<proteinExistence type="predicted"/>
<gene>
    <name evidence="2" type="ORF">BOH74_17615</name>
</gene>
<sequence length="212" mass="22391">MRPSKSLTLGCLMLLAGNALGAASVDLSISATTHPAACDIRLDNGGKVDYGTLQHGDLNPDSSSETLLPPRTIGWQINCGYAVPIALQWTDNHQAYGSHPHGTHYFSMGKDARGAPIGSMELFYGDATVADGHTVAAISRPLGSDYWIANLDGIVDNRFVLAFAAPSTALVGAFASYSGQLSLTTRIAPLDSLDRTRVIQLDGSATVEIIYL</sequence>
<organism evidence="2 3">
    <name type="scientific">Pseudomonas versuta</name>
    <dbReference type="NCBI Taxonomy" id="1788301"/>
    <lineage>
        <taxon>Bacteria</taxon>
        <taxon>Pseudomonadati</taxon>
        <taxon>Pseudomonadota</taxon>
        <taxon>Gammaproteobacteria</taxon>
        <taxon>Pseudomonadales</taxon>
        <taxon>Pseudomonadaceae</taxon>
        <taxon>Pseudomonas</taxon>
    </lineage>
</organism>
<dbReference type="RefSeq" id="WP_073510163.1">
    <property type="nucleotide sequence ID" value="NZ_MPJD01000029.1"/>
</dbReference>
<dbReference type="InterPro" id="IPR010546">
    <property type="entry name" value="DUF1120"/>
</dbReference>
<feature type="signal peptide" evidence="1">
    <location>
        <begin position="1"/>
        <end position="21"/>
    </location>
</feature>